<dbReference type="Pfam" id="PF13842">
    <property type="entry name" value="zf-Tnp_2"/>
    <property type="match status" value="1"/>
</dbReference>
<feature type="domain" description="PiggyBac transposable element-derived protein 4 C-terminal zinc-finger" evidence="2">
    <location>
        <begin position="712"/>
        <end position="767"/>
    </location>
</feature>
<sequence>MASVSTGAAGLHPSIGLMVNVKASFFGKAWAKENFGDKWETETLVGHIEVHKPGRGKTPARWQVKFDFDGSVYWWTLEVLVGHGAPRRLLVGDEEDAAGGAAGGAAEARADPEQDLRTPQSKRRGTGGDAVEDAPRVRRAVRPPARLVESDEEEEDDEEEQSDEGDKPESEEETESEEEARQSAPVSRKGKEKVPVEREPMKKRAAKAKARKRVPRQLLDGASSGEEEFSDDEQLEDEGDPLETAGEAAAPSSSAALQWEAVEEGDDCAFIQPPEWKGGRSRVVRGVIGSLSLLNPFQIFLLLIPLERFWEGTVEQTNLYAEVSRGDAGPTEKGKQRGWTPVTLQELLKWVGIVLSMALHPPPQLSDYWRSGRIGNVTFPDTSRTGMSQNRFEQIKRYLHLNDNSQRPADRSTRKYRLWQLLPLLDTINDTFKKFYRLGQYVTFDERTIPIRNRACPVRVYNPKKPHKFGVEVFAAVDAVTFYCWHQHVYDKIKCQDLHAKMVDILADTLPRDLGHVCILDRGFTAPVVLQSLKAKGFSGTGTCVTNRKQFPAHMLKLDKEAERGTVVAAVEREQGMVAFAWKDRQPVFFVSTSHCLLMGETDRRLGAAVDQIPCPEAAYVYNKYKDGVDQFDKACLSQHYSAEMEVVSRKWWIRVFLGLLDSAFSNAYILFKEEHPEVSRFEFMLTLQQQLVENTQDNRLSGRGSGGGASNSSQHFCEKTEGNKRRRCRLCALKNMGVEKEGSRTRYYCYACNVPLCFGDCFKEWHNTERLEGRDFGAKRKRIPK</sequence>
<organism evidence="4 5">
    <name type="scientific">Klebsormidium nitens</name>
    <name type="common">Green alga</name>
    <name type="synonym">Ulothrix nitens</name>
    <dbReference type="NCBI Taxonomy" id="105231"/>
    <lineage>
        <taxon>Eukaryota</taxon>
        <taxon>Viridiplantae</taxon>
        <taxon>Streptophyta</taxon>
        <taxon>Klebsormidiophyceae</taxon>
        <taxon>Klebsormidiales</taxon>
        <taxon>Klebsormidiaceae</taxon>
        <taxon>Klebsormidium</taxon>
    </lineage>
</organism>
<feature type="domain" description="PiggyBac transposable element-derived protein" evidence="3">
    <location>
        <begin position="295"/>
        <end position="669"/>
    </location>
</feature>
<feature type="compositionally biased region" description="Basic residues" evidence="1">
    <location>
        <begin position="203"/>
        <end position="215"/>
    </location>
</feature>
<dbReference type="InterPro" id="IPR032718">
    <property type="entry name" value="PGBD4_Znf_C"/>
</dbReference>
<keyword evidence="5" id="KW-1185">Reference proteome</keyword>
<dbReference type="EMBL" id="DF237641">
    <property type="protein sequence ID" value="GAQ90847.1"/>
    <property type="molecule type" value="Genomic_DNA"/>
</dbReference>
<evidence type="ECO:0008006" key="6">
    <source>
        <dbReference type="Google" id="ProtNLM"/>
    </source>
</evidence>
<feature type="region of interest" description="Disordered" evidence="1">
    <location>
        <begin position="698"/>
        <end position="719"/>
    </location>
</feature>
<protein>
    <recommendedName>
        <fullName evidence="6">PiggyBac transposable element-derived protein domain-containing protein</fullName>
    </recommendedName>
</protein>
<feature type="compositionally biased region" description="Acidic residues" evidence="1">
    <location>
        <begin position="169"/>
        <end position="178"/>
    </location>
</feature>
<feature type="compositionally biased region" description="Acidic residues" evidence="1">
    <location>
        <begin position="225"/>
        <end position="241"/>
    </location>
</feature>
<dbReference type="OMA" id="HRSNSIC"/>
<accession>A0A1Y1IQE5</accession>
<dbReference type="AlphaFoldDB" id="A0A1Y1IQE5"/>
<evidence type="ECO:0000313" key="4">
    <source>
        <dbReference type="EMBL" id="GAQ90847.1"/>
    </source>
</evidence>
<feature type="compositionally biased region" description="Acidic residues" evidence="1">
    <location>
        <begin position="150"/>
        <end position="163"/>
    </location>
</feature>
<name>A0A1Y1IQE5_KLENI</name>
<gene>
    <name evidence="4" type="ORF">KFL_006920015</name>
</gene>
<evidence type="ECO:0000313" key="5">
    <source>
        <dbReference type="Proteomes" id="UP000054558"/>
    </source>
</evidence>
<feature type="region of interest" description="Disordered" evidence="1">
    <location>
        <begin position="98"/>
        <end position="256"/>
    </location>
</feature>
<feature type="compositionally biased region" description="Basic and acidic residues" evidence="1">
    <location>
        <begin position="192"/>
        <end position="202"/>
    </location>
</feature>
<evidence type="ECO:0000256" key="1">
    <source>
        <dbReference type="SAM" id="MobiDB-lite"/>
    </source>
</evidence>
<dbReference type="InterPro" id="IPR029526">
    <property type="entry name" value="PGBD"/>
</dbReference>
<dbReference type="PANTHER" id="PTHR46599:SF3">
    <property type="entry name" value="PIGGYBAC TRANSPOSABLE ELEMENT-DERIVED PROTEIN 4"/>
    <property type="match status" value="1"/>
</dbReference>
<dbReference type="Proteomes" id="UP000054558">
    <property type="component" value="Unassembled WGS sequence"/>
</dbReference>
<dbReference type="OrthoDB" id="5988244at2759"/>
<dbReference type="PANTHER" id="PTHR46599">
    <property type="entry name" value="PIGGYBAC TRANSPOSABLE ELEMENT-DERIVED PROTEIN 4"/>
    <property type="match status" value="1"/>
</dbReference>
<evidence type="ECO:0000259" key="3">
    <source>
        <dbReference type="Pfam" id="PF13843"/>
    </source>
</evidence>
<dbReference type="Pfam" id="PF13843">
    <property type="entry name" value="DDE_Tnp_1_7"/>
    <property type="match status" value="1"/>
</dbReference>
<reference evidence="4 5" key="1">
    <citation type="journal article" date="2014" name="Nat. Commun.">
        <title>Klebsormidium flaccidum genome reveals primary factors for plant terrestrial adaptation.</title>
        <authorList>
            <person name="Hori K."/>
            <person name="Maruyama F."/>
            <person name="Fujisawa T."/>
            <person name="Togashi T."/>
            <person name="Yamamoto N."/>
            <person name="Seo M."/>
            <person name="Sato S."/>
            <person name="Yamada T."/>
            <person name="Mori H."/>
            <person name="Tajima N."/>
            <person name="Moriyama T."/>
            <person name="Ikeuchi M."/>
            <person name="Watanabe M."/>
            <person name="Wada H."/>
            <person name="Kobayashi K."/>
            <person name="Saito M."/>
            <person name="Masuda T."/>
            <person name="Sasaki-Sekimoto Y."/>
            <person name="Mashiguchi K."/>
            <person name="Awai K."/>
            <person name="Shimojima M."/>
            <person name="Masuda S."/>
            <person name="Iwai M."/>
            <person name="Nobusawa T."/>
            <person name="Narise T."/>
            <person name="Kondo S."/>
            <person name="Saito H."/>
            <person name="Sato R."/>
            <person name="Murakawa M."/>
            <person name="Ihara Y."/>
            <person name="Oshima-Yamada Y."/>
            <person name="Ohtaka K."/>
            <person name="Satoh M."/>
            <person name="Sonobe K."/>
            <person name="Ishii M."/>
            <person name="Ohtani R."/>
            <person name="Kanamori-Sato M."/>
            <person name="Honoki R."/>
            <person name="Miyazaki D."/>
            <person name="Mochizuki H."/>
            <person name="Umetsu J."/>
            <person name="Higashi K."/>
            <person name="Shibata D."/>
            <person name="Kamiya Y."/>
            <person name="Sato N."/>
            <person name="Nakamura Y."/>
            <person name="Tabata S."/>
            <person name="Ida S."/>
            <person name="Kurokawa K."/>
            <person name="Ohta H."/>
        </authorList>
    </citation>
    <scope>NUCLEOTIDE SEQUENCE [LARGE SCALE GENOMIC DNA]</scope>
    <source>
        <strain evidence="4 5">NIES-2285</strain>
    </source>
</reference>
<evidence type="ECO:0000259" key="2">
    <source>
        <dbReference type="Pfam" id="PF13842"/>
    </source>
</evidence>
<proteinExistence type="predicted"/>